<proteinExistence type="inferred from homology"/>
<dbReference type="AlphaFoldDB" id="A0A2S0HVE6"/>
<keyword evidence="4" id="KW-1185">Reference proteome</keyword>
<organism evidence="3 4">
    <name type="scientific">Pukyongia salina</name>
    <dbReference type="NCBI Taxonomy" id="2094025"/>
    <lineage>
        <taxon>Bacteria</taxon>
        <taxon>Pseudomonadati</taxon>
        <taxon>Bacteroidota</taxon>
        <taxon>Flavobacteriia</taxon>
        <taxon>Flavobacteriales</taxon>
        <taxon>Flavobacteriaceae</taxon>
        <taxon>Pukyongia</taxon>
    </lineage>
</organism>
<evidence type="ECO:0000313" key="3">
    <source>
        <dbReference type="EMBL" id="AVI50524.1"/>
    </source>
</evidence>
<dbReference type="HAMAP" id="MF_00795">
    <property type="entry name" value="CutC"/>
    <property type="match status" value="1"/>
</dbReference>
<name>A0A2S0HVE6_9FLAO</name>
<dbReference type="KEGG" id="aue:C5O00_04815"/>
<dbReference type="GO" id="GO:0005737">
    <property type="term" value="C:cytoplasm"/>
    <property type="evidence" value="ECO:0007669"/>
    <property type="project" value="UniProtKB-SubCell"/>
</dbReference>
<sequence length="231" mass="24950">MIVEICASNFESAVAAWQGGADRIELCTKLSVGGVTPPKDLIDKVISEINIPVHVLVRPRAGNFCFSETEISDMIHSIRYCRDSGCAGIVSGVLTAENEIDINNTARLMEAAEGMKFTFHRAFDVCAKPISAINDLLKLGVDRLLTSGQQPKAIDGIELLIRLHELSQHKIEIMPGAGISPANVLVFKEAGFKSVHLSAINKTKPAGSLFENGVEGVSDLNTIKEIVNLLR</sequence>
<dbReference type="RefSeq" id="WP_105215430.1">
    <property type="nucleotide sequence ID" value="NZ_CP027062.1"/>
</dbReference>
<protein>
    <recommendedName>
        <fullName evidence="2">PF03932 family protein CutC</fullName>
    </recommendedName>
</protein>
<comment type="caution">
    <text evidence="2">Once thought to be involved in copper homeostasis, experiments in E.coli have shown this is not the case.</text>
</comment>
<dbReference type="InterPro" id="IPR036822">
    <property type="entry name" value="CutC-like_dom_sf"/>
</dbReference>
<dbReference type="GO" id="GO:0005507">
    <property type="term" value="F:copper ion binding"/>
    <property type="evidence" value="ECO:0007669"/>
    <property type="project" value="TreeGrafter"/>
</dbReference>
<comment type="subcellular location">
    <subcellularLocation>
        <location evidence="2">Cytoplasm</location>
    </subcellularLocation>
</comment>
<dbReference type="OrthoDB" id="9815677at2"/>
<keyword evidence="2" id="KW-0963">Cytoplasm</keyword>
<dbReference type="Gene3D" id="3.20.20.380">
    <property type="entry name" value="Copper homeostasis (CutC) domain"/>
    <property type="match status" value="1"/>
</dbReference>
<evidence type="ECO:0000313" key="4">
    <source>
        <dbReference type="Proteomes" id="UP000238442"/>
    </source>
</evidence>
<accession>A0A2S0HVE6</accession>
<gene>
    <name evidence="2" type="primary">cutC</name>
    <name evidence="3" type="ORF">C5O00_04815</name>
</gene>
<comment type="similarity">
    <text evidence="1 2">Belongs to the CutC family.</text>
</comment>
<evidence type="ECO:0000256" key="1">
    <source>
        <dbReference type="ARBA" id="ARBA00007768"/>
    </source>
</evidence>
<dbReference type="PANTHER" id="PTHR12598:SF0">
    <property type="entry name" value="COPPER HOMEOSTASIS PROTEIN CUTC HOMOLOG"/>
    <property type="match status" value="1"/>
</dbReference>
<dbReference type="Proteomes" id="UP000238442">
    <property type="component" value="Chromosome"/>
</dbReference>
<reference evidence="3 4" key="1">
    <citation type="submission" date="2018-02" db="EMBL/GenBank/DDBJ databases">
        <title>Genomic analysis of the strain RR4-38 isolated from a seawater recirculating aquaculture system.</title>
        <authorList>
            <person name="Kim Y.-S."/>
            <person name="Jang Y.H."/>
            <person name="Kim K.-H."/>
        </authorList>
    </citation>
    <scope>NUCLEOTIDE SEQUENCE [LARGE SCALE GENOMIC DNA]</scope>
    <source>
        <strain evidence="3 4">RR4-38</strain>
    </source>
</reference>
<dbReference type="EMBL" id="CP027062">
    <property type="protein sequence ID" value="AVI50524.1"/>
    <property type="molecule type" value="Genomic_DNA"/>
</dbReference>
<dbReference type="SUPFAM" id="SSF110395">
    <property type="entry name" value="CutC-like"/>
    <property type="match status" value="1"/>
</dbReference>
<dbReference type="InterPro" id="IPR005627">
    <property type="entry name" value="CutC-like"/>
</dbReference>
<dbReference type="PANTHER" id="PTHR12598">
    <property type="entry name" value="COPPER HOMEOSTASIS PROTEIN CUTC"/>
    <property type="match status" value="1"/>
</dbReference>
<dbReference type="Pfam" id="PF03932">
    <property type="entry name" value="CutC"/>
    <property type="match status" value="1"/>
</dbReference>
<evidence type="ECO:0000256" key="2">
    <source>
        <dbReference type="HAMAP-Rule" id="MF_00795"/>
    </source>
</evidence>